<sequence length="383" mass="45045">MKNFIFSSQGICYLMLFLIVLFYSQGVFYPYGTQISTIAGFLLMMISALYFLFFRIILSKKTILFVKVWTALLICNVLYFAWDYTTVDSANIISVLFNMLPFYPFYIFSHKGILRRKHLNLVFFILLCLLSYRFINANITLQDLKNREDVIDNTIYMLLGLLPFTFLLKKKIFSIVSVLILWVFIVQSAKRAAIVVGVLTLIIFFYNQFQGIKKIERKRAFLKKISTLFLILFIGIWGYDYYSQNDFLVKRIQLMLAGDSSGRVDLIGIIFNKWYNSDNIFNYLFGRGFQSSYKFSGHASHNDWLELLVSFGLFGICIYIALFITAIKFVFNKRWVYFKRNCFICLIILGFVVSLTSRWYMSSFPYSQFLLLPYLLTTRDKNE</sequence>
<feature type="transmembrane region" description="Helical" evidence="1">
    <location>
        <begin position="307"/>
        <end position="331"/>
    </location>
</feature>
<comment type="caution">
    <text evidence="2">The sequence shown here is derived from an EMBL/GenBank/DDBJ whole genome shotgun (WGS) entry which is preliminary data.</text>
</comment>
<feature type="transmembrane region" description="Helical" evidence="1">
    <location>
        <begin position="12"/>
        <end position="32"/>
    </location>
</feature>
<keyword evidence="1" id="KW-0472">Membrane</keyword>
<feature type="transmembrane region" description="Helical" evidence="1">
    <location>
        <begin position="64"/>
        <end position="82"/>
    </location>
</feature>
<feature type="transmembrane region" description="Helical" evidence="1">
    <location>
        <begin position="221"/>
        <end position="239"/>
    </location>
</feature>
<evidence type="ECO:0000313" key="2">
    <source>
        <dbReference type="EMBL" id="MDR6301794.1"/>
    </source>
</evidence>
<keyword evidence="1" id="KW-1133">Transmembrane helix</keyword>
<keyword evidence="1" id="KW-0812">Transmembrane</keyword>
<feature type="transmembrane region" description="Helical" evidence="1">
    <location>
        <begin position="118"/>
        <end position="135"/>
    </location>
</feature>
<evidence type="ECO:0000256" key="1">
    <source>
        <dbReference type="SAM" id="Phobius"/>
    </source>
</evidence>
<feature type="transmembrane region" description="Helical" evidence="1">
    <location>
        <begin position="172"/>
        <end position="187"/>
    </location>
</feature>
<feature type="transmembrane region" description="Helical" evidence="1">
    <location>
        <begin position="88"/>
        <end position="106"/>
    </location>
</feature>
<keyword evidence="3" id="KW-1185">Reference proteome</keyword>
<feature type="transmembrane region" description="Helical" evidence="1">
    <location>
        <begin position="193"/>
        <end position="209"/>
    </location>
</feature>
<dbReference type="RefSeq" id="WP_309729538.1">
    <property type="nucleotide sequence ID" value="NZ_JAVDQA010000008.1"/>
</dbReference>
<proteinExistence type="predicted"/>
<evidence type="ECO:0000313" key="3">
    <source>
        <dbReference type="Proteomes" id="UP001257659"/>
    </source>
</evidence>
<protein>
    <recommendedName>
        <fullName evidence="4">O-antigen ligase-like membrane protein</fullName>
    </recommendedName>
</protein>
<accession>A0ABU1K863</accession>
<feature type="transmembrane region" description="Helical" evidence="1">
    <location>
        <begin position="38"/>
        <end position="57"/>
    </location>
</feature>
<name>A0ABU1K863_9FLAO</name>
<reference evidence="2 3" key="1">
    <citation type="submission" date="2023-07" db="EMBL/GenBank/DDBJ databases">
        <title>Genomic Encyclopedia of Type Strains, Phase IV (KMG-IV): sequencing the most valuable type-strain genomes for metagenomic binning, comparative biology and taxonomic classification.</title>
        <authorList>
            <person name="Goeker M."/>
        </authorList>
    </citation>
    <scope>NUCLEOTIDE SEQUENCE [LARGE SCALE GENOMIC DNA]</scope>
    <source>
        <strain evidence="2 3">DSM 102814</strain>
    </source>
</reference>
<dbReference type="Proteomes" id="UP001257659">
    <property type="component" value="Unassembled WGS sequence"/>
</dbReference>
<feature type="transmembrane region" description="Helical" evidence="1">
    <location>
        <begin position="150"/>
        <end position="167"/>
    </location>
</feature>
<evidence type="ECO:0008006" key="4">
    <source>
        <dbReference type="Google" id="ProtNLM"/>
    </source>
</evidence>
<feature type="transmembrane region" description="Helical" evidence="1">
    <location>
        <begin position="343"/>
        <end position="361"/>
    </location>
</feature>
<gene>
    <name evidence="2" type="ORF">GGR31_002466</name>
</gene>
<dbReference type="EMBL" id="JAVDQA010000008">
    <property type="protein sequence ID" value="MDR6301794.1"/>
    <property type="molecule type" value="Genomic_DNA"/>
</dbReference>
<organism evidence="2 3">
    <name type="scientific">Mesonia maritima</name>
    <dbReference type="NCBI Taxonomy" id="1793873"/>
    <lineage>
        <taxon>Bacteria</taxon>
        <taxon>Pseudomonadati</taxon>
        <taxon>Bacteroidota</taxon>
        <taxon>Flavobacteriia</taxon>
        <taxon>Flavobacteriales</taxon>
        <taxon>Flavobacteriaceae</taxon>
        <taxon>Mesonia</taxon>
    </lineage>
</organism>